<feature type="region of interest" description="Disordered" evidence="1">
    <location>
        <begin position="770"/>
        <end position="880"/>
    </location>
</feature>
<feature type="region of interest" description="Disordered" evidence="1">
    <location>
        <begin position="345"/>
        <end position="480"/>
    </location>
</feature>
<dbReference type="Proteomes" id="UP000645828">
    <property type="component" value="Unassembled WGS sequence"/>
</dbReference>
<accession>A0A811YNP7</accession>
<protein>
    <submittedName>
        <fullName evidence="2">(raccoon dog) hypothetical protein</fullName>
    </submittedName>
</protein>
<feature type="region of interest" description="Disordered" evidence="1">
    <location>
        <begin position="293"/>
        <end position="328"/>
    </location>
</feature>
<feature type="compositionally biased region" description="Gly residues" evidence="1">
    <location>
        <begin position="828"/>
        <end position="840"/>
    </location>
</feature>
<feature type="compositionally biased region" description="Polar residues" evidence="1">
    <location>
        <begin position="702"/>
        <end position="718"/>
    </location>
</feature>
<feature type="compositionally biased region" description="Basic residues" evidence="1">
    <location>
        <begin position="402"/>
        <end position="414"/>
    </location>
</feature>
<dbReference type="AlphaFoldDB" id="A0A811YNP7"/>
<name>A0A811YNP7_NYCPR</name>
<proteinExistence type="predicted"/>
<feature type="region of interest" description="Disordered" evidence="1">
    <location>
        <begin position="1"/>
        <end position="136"/>
    </location>
</feature>
<evidence type="ECO:0000313" key="2">
    <source>
        <dbReference type="EMBL" id="CAD7678268.1"/>
    </source>
</evidence>
<feature type="compositionally biased region" description="Low complexity" evidence="1">
    <location>
        <begin position="816"/>
        <end position="827"/>
    </location>
</feature>
<feature type="region of interest" description="Disordered" evidence="1">
    <location>
        <begin position="587"/>
        <end position="718"/>
    </location>
</feature>
<feature type="region of interest" description="Disordered" evidence="1">
    <location>
        <begin position="192"/>
        <end position="218"/>
    </location>
</feature>
<evidence type="ECO:0000256" key="1">
    <source>
        <dbReference type="SAM" id="MobiDB-lite"/>
    </source>
</evidence>
<keyword evidence="3" id="KW-1185">Reference proteome</keyword>
<organism evidence="2 3">
    <name type="scientific">Nyctereutes procyonoides</name>
    <name type="common">Raccoon dog</name>
    <name type="synonym">Canis procyonoides</name>
    <dbReference type="NCBI Taxonomy" id="34880"/>
    <lineage>
        <taxon>Eukaryota</taxon>
        <taxon>Metazoa</taxon>
        <taxon>Chordata</taxon>
        <taxon>Craniata</taxon>
        <taxon>Vertebrata</taxon>
        <taxon>Euteleostomi</taxon>
        <taxon>Mammalia</taxon>
        <taxon>Eutheria</taxon>
        <taxon>Laurasiatheria</taxon>
        <taxon>Carnivora</taxon>
        <taxon>Caniformia</taxon>
        <taxon>Canidae</taxon>
        <taxon>Nyctereutes</taxon>
    </lineage>
</organism>
<evidence type="ECO:0000313" key="3">
    <source>
        <dbReference type="Proteomes" id="UP000645828"/>
    </source>
</evidence>
<reference evidence="2" key="1">
    <citation type="submission" date="2020-12" db="EMBL/GenBank/DDBJ databases">
        <authorList>
            <consortium name="Molecular Ecology Group"/>
        </authorList>
    </citation>
    <scope>NUCLEOTIDE SEQUENCE</scope>
    <source>
        <strain evidence="2">TBG_1078</strain>
    </source>
</reference>
<dbReference type="EMBL" id="CAJHUB010000680">
    <property type="protein sequence ID" value="CAD7678268.1"/>
    <property type="molecule type" value="Genomic_DNA"/>
</dbReference>
<feature type="region of interest" description="Disordered" evidence="1">
    <location>
        <begin position="731"/>
        <end position="753"/>
    </location>
</feature>
<feature type="compositionally biased region" description="Polar residues" evidence="1">
    <location>
        <begin position="623"/>
        <end position="632"/>
    </location>
</feature>
<sequence>MSNTFMVKVPTGARPPGFHSHSSGRHAGRVTVDVRSLDSSSSHLLSLHGSSATSPRGPAQDPPPTCTRHPPRHPKAASAQSPKQLGLALDTAPGGEIQRREAASAAPAPPGPTPVRGGPAPSRSARPHPESPPGVLASMTRLHVRCPFNAGGFARGHVPAGARCRRSQQQTGSGDQDHVAILATVLVQLSPARGAHKGRSRDDAGLPHTSPDVPLLLRPKGDGLPTNGGAARLGVRACAAEHGAPPPEDSVRSSHGLCASCPGTWARPSSGAAPVRGADFGQAACACLPHAVRAKPRSGSPPGSPPKAFGSRDRRTPSVGCNGCRAPSAAQGAGLKVTSVGLDPQRAEQPRASSHWAAPEPAGPSGHRGQACTPATEAEAVPHLRPEGHLAPPAAPKPPPRSLHRKGRHERRGSHTPAPCTTPPLQAGSSLPGAPMGRWASERGVAVGVGGDPGAQTPRPQVEAQRALGSRTCSPPCPGDPKRLITSFSAAMTRVDPCPTAPLQPSLEGEELRGHRSHPSPCKVVVRPQEPVPATCPEEWVGPTGAQSCPDSCRSRPVGLTGFAGTSGASRALSSSLCMFFSDCDSTRGTPSGPLPRGLRDTRRPVGGQCARARGRQPAPQGAQPTDTQTRASRAHACGPVGGRPAPPEFLPSRRQVHSSGTRPRLACPGLSAGPGAPHHGLRRRSRAVTQERARSPWLRTGSPQPTAAGTDSRWPQTGSWARALLRRRPPRRPVWVPPPPGAPPAATVPRMPSARRNVLCGEGPRLAKLQAAKAQPPKSTPSGGISGEEREAAKRPLGAPAAPSAEALPQPPALGASCPGAAPGHPGARGAGGTGGQGSSQGHLGHGRAARGDGQPEGPVLTPWDPTGLRRLLRSSLSP</sequence>
<gene>
    <name evidence="2" type="ORF">NYPRO_LOCUS11066</name>
</gene>
<feature type="compositionally biased region" description="Low complexity" evidence="1">
    <location>
        <begin position="37"/>
        <end position="51"/>
    </location>
</feature>
<comment type="caution">
    <text evidence="2">The sequence shown here is derived from an EMBL/GenBank/DDBJ whole genome shotgun (WGS) entry which is preliminary data.</text>
</comment>